<dbReference type="Gene3D" id="1.10.357.140">
    <property type="entry name" value="UbiA prenyltransferase"/>
    <property type="match status" value="1"/>
</dbReference>
<dbReference type="InterPro" id="IPR030470">
    <property type="entry name" value="UbiA_prenylTrfase_CS"/>
</dbReference>
<evidence type="ECO:0000313" key="11">
    <source>
        <dbReference type="Proteomes" id="UP000680020"/>
    </source>
</evidence>
<comment type="subcellular location">
    <subcellularLocation>
        <location evidence="9">Cell membrane</location>
        <topology evidence="9">Multi-pass membrane protein</topology>
    </subcellularLocation>
    <subcellularLocation>
        <location evidence="1">Membrane</location>
        <topology evidence="1">Multi-pass membrane protein</topology>
    </subcellularLocation>
</comment>
<comment type="catalytic activity">
    <reaction evidence="8 9">
        <text>heme b + (2E,6E)-farnesyl diphosphate + H2O = Fe(II)-heme o + diphosphate</text>
        <dbReference type="Rhea" id="RHEA:28070"/>
        <dbReference type="ChEBI" id="CHEBI:15377"/>
        <dbReference type="ChEBI" id="CHEBI:33019"/>
        <dbReference type="ChEBI" id="CHEBI:60344"/>
        <dbReference type="ChEBI" id="CHEBI:60530"/>
        <dbReference type="ChEBI" id="CHEBI:175763"/>
        <dbReference type="EC" id="2.5.1.141"/>
    </reaction>
</comment>
<evidence type="ECO:0000256" key="3">
    <source>
        <dbReference type="ARBA" id="ARBA00022679"/>
    </source>
</evidence>
<dbReference type="InterPro" id="IPR000537">
    <property type="entry name" value="UbiA_prenyltransferase"/>
</dbReference>
<dbReference type="CDD" id="cd13957">
    <property type="entry name" value="PT_UbiA_Cox10"/>
    <property type="match status" value="1"/>
</dbReference>
<dbReference type="PANTHER" id="PTHR43448:SF2">
    <property type="entry name" value="PROTOHEME IX FARNESYLTRANSFERASE, MITOCHONDRIAL"/>
    <property type="match status" value="1"/>
</dbReference>
<proteinExistence type="inferred from homology"/>
<dbReference type="Proteomes" id="UP000680020">
    <property type="component" value="Unassembled WGS sequence"/>
</dbReference>
<dbReference type="InterPro" id="IPR044878">
    <property type="entry name" value="UbiA_sf"/>
</dbReference>
<protein>
    <recommendedName>
        <fullName evidence="9">Protoheme IX farnesyltransferase</fullName>
        <ecNumber evidence="9">2.5.1.141</ecNumber>
    </recommendedName>
    <alternativeName>
        <fullName evidence="9">Heme B farnesyltransferase</fullName>
    </alternativeName>
    <alternativeName>
        <fullName evidence="9">Heme O synthase</fullName>
    </alternativeName>
</protein>
<sequence length="283" mass="31751">MRPYLKLIKHGIILGNLMPVLAGFLLAYGAVGQWQGMRLLYTLIGITGVMISATVWNNIIDRDIDRHMARTKNRPLVNGEISLEMAVAIAVIASLVGFSVLYGWVNPLSGHLAMIGFVDYVILYSLFFKRNSRLSIVVGSISGAVPPLVGYVALKGQLDMTVVCLFIIFSTWQIAHSYAIALYRKADYLATKIPMPPLFITFERTQMRMLAYVSAMILAVLYLAAFEVRGFWLPSAMVITVAAWWISLQRPIHKSEEAWGKQQFLNSLWVIMALCLWMMLTAL</sequence>
<evidence type="ECO:0000256" key="5">
    <source>
        <dbReference type="ARBA" id="ARBA00022989"/>
    </source>
</evidence>
<evidence type="ECO:0000256" key="1">
    <source>
        <dbReference type="ARBA" id="ARBA00004141"/>
    </source>
</evidence>
<comment type="miscellaneous">
    <text evidence="9">Carbon 2 of the heme B porphyrin ring is defined according to the Fischer nomenclature.</text>
</comment>
<comment type="similarity">
    <text evidence="9">Belongs to the UbiA prenyltransferase family. Protoheme IX farnesyltransferase subfamily.</text>
</comment>
<comment type="caution">
    <text evidence="10">The sequence shown here is derived from an EMBL/GenBank/DDBJ whole genome shotgun (WGS) entry which is preliminary data.</text>
</comment>
<evidence type="ECO:0000256" key="8">
    <source>
        <dbReference type="ARBA" id="ARBA00047690"/>
    </source>
</evidence>
<evidence type="ECO:0000256" key="2">
    <source>
        <dbReference type="ARBA" id="ARBA00022475"/>
    </source>
</evidence>
<dbReference type="InterPro" id="IPR006369">
    <property type="entry name" value="Protohaem_IX_farnesylTrfase"/>
</dbReference>
<dbReference type="GeneID" id="58263489"/>
<evidence type="ECO:0000256" key="4">
    <source>
        <dbReference type="ARBA" id="ARBA00022692"/>
    </source>
</evidence>
<dbReference type="GO" id="GO:0008495">
    <property type="term" value="F:protoheme IX farnesyltransferase activity"/>
    <property type="evidence" value="ECO:0007669"/>
    <property type="project" value="UniProtKB-UniRule"/>
</dbReference>
<keyword evidence="2 9" id="KW-1003">Cell membrane</keyword>
<evidence type="ECO:0000313" key="10">
    <source>
        <dbReference type="EMBL" id="MBS7825066.1"/>
    </source>
</evidence>
<comment type="function">
    <text evidence="9">Converts heme B (protoheme IX) to heme O by substitution of the vinyl group on carbon 2 of heme B porphyrin ring with a hydroxyethyl farnesyl side group.</text>
</comment>
<dbReference type="PANTHER" id="PTHR43448">
    <property type="entry name" value="PROTOHEME IX FARNESYLTRANSFERASE, MITOCHONDRIAL"/>
    <property type="match status" value="1"/>
</dbReference>
<dbReference type="NCBIfam" id="TIGR01473">
    <property type="entry name" value="cyoE_ctaB"/>
    <property type="match status" value="1"/>
</dbReference>
<accession>A0AB35C109</accession>
<dbReference type="GO" id="GO:0048034">
    <property type="term" value="P:heme O biosynthetic process"/>
    <property type="evidence" value="ECO:0007669"/>
    <property type="project" value="UniProtKB-UniRule"/>
</dbReference>
<evidence type="ECO:0000256" key="6">
    <source>
        <dbReference type="ARBA" id="ARBA00023133"/>
    </source>
</evidence>
<dbReference type="PROSITE" id="PS00943">
    <property type="entry name" value="UBIA"/>
    <property type="match status" value="1"/>
</dbReference>
<name>A0AB35C109_9GAMM</name>
<keyword evidence="6 9" id="KW-0350">Heme biosynthesis</keyword>
<dbReference type="RefSeq" id="WP_094488308.1">
    <property type="nucleotide sequence ID" value="NZ_JAGIBT010000007.1"/>
</dbReference>
<dbReference type="EMBL" id="JAGIBU010000006">
    <property type="protein sequence ID" value="MBS7825066.1"/>
    <property type="molecule type" value="Genomic_DNA"/>
</dbReference>
<dbReference type="AlphaFoldDB" id="A0AB35C109"/>
<keyword evidence="3 9" id="KW-0808">Transferase</keyword>
<organism evidence="10 11">
    <name type="scientific">Wohlfahrtiimonas chitiniclastica</name>
    <dbReference type="NCBI Taxonomy" id="400946"/>
    <lineage>
        <taxon>Bacteria</taxon>
        <taxon>Pseudomonadati</taxon>
        <taxon>Pseudomonadota</taxon>
        <taxon>Gammaproteobacteria</taxon>
        <taxon>Cardiobacteriales</taxon>
        <taxon>Ignatzschineriaceae</taxon>
        <taxon>Wohlfahrtiimonas</taxon>
    </lineage>
</organism>
<dbReference type="GO" id="GO:0005886">
    <property type="term" value="C:plasma membrane"/>
    <property type="evidence" value="ECO:0007669"/>
    <property type="project" value="UniProtKB-SubCell"/>
</dbReference>
<keyword evidence="4 9" id="KW-0812">Transmembrane</keyword>
<dbReference type="Pfam" id="PF01040">
    <property type="entry name" value="UbiA"/>
    <property type="match status" value="1"/>
</dbReference>
<evidence type="ECO:0000256" key="7">
    <source>
        <dbReference type="ARBA" id="ARBA00023136"/>
    </source>
</evidence>
<dbReference type="EC" id="2.5.1.141" evidence="9"/>
<gene>
    <name evidence="9 10" type="primary">cyoE</name>
    <name evidence="10" type="ORF">J7561_07595</name>
</gene>
<reference evidence="10" key="1">
    <citation type="submission" date="2021-03" db="EMBL/GenBank/DDBJ databases">
        <title>Identification and antibiotic profiling of Wohlfahrtiimonas chitiniclastica, an underestimated human pathogen.</title>
        <authorList>
            <person name="Kopf A."/>
            <person name="Bunk B."/>
            <person name="Coldewey S."/>
            <person name="Gunzer F."/>
            <person name="Riedel T."/>
            <person name="Schroettner P."/>
        </authorList>
    </citation>
    <scope>NUCLEOTIDE SEQUENCE</scope>
    <source>
        <strain evidence="10">DSM 100917</strain>
    </source>
</reference>
<keyword evidence="7 9" id="KW-0472">Membrane</keyword>
<comment type="pathway">
    <text evidence="9">Porphyrin-containing compound metabolism; heme O biosynthesis; heme O from protoheme: step 1/1.</text>
</comment>
<evidence type="ECO:0000256" key="9">
    <source>
        <dbReference type="HAMAP-Rule" id="MF_00154"/>
    </source>
</evidence>
<dbReference type="HAMAP" id="MF_00154">
    <property type="entry name" value="CyoE_CtaB"/>
    <property type="match status" value="1"/>
</dbReference>
<keyword evidence="5 9" id="KW-1133">Transmembrane helix</keyword>